<feature type="transmembrane region" description="Helical" evidence="1">
    <location>
        <begin position="46"/>
        <end position="73"/>
    </location>
</feature>
<dbReference type="RefSeq" id="WP_104409625.1">
    <property type="nucleotide sequence ID" value="NZ_PTIS01000005.1"/>
</dbReference>
<feature type="transmembrane region" description="Helical" evidence="1">
    <location>
        <begin position="133"/>
        <end position="151"/>
    </location>
</feature>
<feature type="transmembrane region" description="Helical" evidence="1">
    <location>
        <begin position="402"/>
        <end position="425"/>
    </location>
</feature>
<dbReference type="AlphaFoldDB" id="A0A2S6FYZ5"/>
<comment type="caution">
    <text evidence="2">The sequence shown here is derived from an EMBL/GenBank/DDBJ whole genome shotgun (WGS) entry which is preliminary data.</text>
</comment>
<dbReference type="InterPro" id="IPR019733">
    <property type="entry name" value="Uncharacterised_YhfT"/>
</dbReference>
<dbReference type="Proteomes" id="UP000239863">
    <property type="component" value="Unassembled WGS sequence"/>
</dbReference>
<keyword evidence="1" id="KW-0812">Transmembrane</keyword>
<reference evidence="2 3" key="1">
    <citation type="submission" date="2018-02" db="EMBL/GenBank/DDBJ databases">
        <title>Genomic Encyclopedia of Archaeal and Bacterial Type Strains, Phase II (KMG-II): from individual species to whole genera.</title>
        <authorList>
            <person name="Goeker M."/>
        </authorList>
    </citation>
    <scope>NUCLEOTIDE SEQUENCE [LARGE SCALE GENOMIC DNA]</scope>
    <source>
        <strain evidence="2 3">DSM 15099</strain>
    </source>
</reference>
<feature type="transmembrane region" description="Helical" evidence="1">
    <location>
        <begin position="318"/>
        <end position="339"/>
    </location>
</feature>
<name>A0A2S6FYZ5_9CLOT</name>
<feature type="transmembrane region" description="Helical" evidence="1">
    <location>
        <begin position="94"/>
        <end position="113"/>
    </location>
</feature>
<evidence type="ECO:0000256" key="1">
    <source>
        <dbReference type="SAM" id="Phobius"/>
    </source>
</evidence>
<dbReference type="EMBL" id="PTIS01000005">
    <property type="protein sequence ID" value="PPK48674.1"/>
    <property type="molecule type" value="Genomic_DNA"/>
</dbReference>
<evidence type="ECO:0000313" key="3">
    <source>
        <dbReference type="Proteomes" id="UP000239863"/>
    </source>
</evidence>
<proteinExistence type="predicted"/>
<accession>A0A2S6FYZ5</accession>
<feature type="transmembrane region" description="Helical" evidence="1">
    <location>
        <begin position="234"/>
        <end position="254"/>
    </location>
</feature>
<evidence type="ECO:0000313" key="2">
    <source>
        <dbReference type="EMBL" id="PPK48674.1"/>
    </source>
</evidence>
<sequence length="429" mass="45008">MKFVIIALLGALAAILSNMGVAVFNDGLRPVVPEYLEGRMDKKALAATSFALSFGLVIGFGIPVSIAASIILIHSILLGTDIIGSWCPSGKKGIIMSGVIGALYGLGLVSGLQAIVDLFAKLPINFLPQLGQVGAPVVAAFAVFPALVVAYQFGFKKGIITLCISFLVRQITLYYGKFKWNGATIKIDQEGMALLAGMIIMLVFAMKEKPDPNAPKVDLVSIFAERVKKIKKNLPILAVMGGLISAATSLAMVAGDPISLNLLKEGKNVEAAMTAFARGIGFIPLVATTAITTGVYAPAGMTFVFVIGLLVKNPLLSFILGAGVMSLEILFLDVLARFLDKFPGVKKCGDNIRTSMSKVLEVALLVGGLMAANAMAPGLGLFVVIGLYVLNKTSKKPIVDMAVGPMGAILVGILINILFVVGLYLPPIV</sequence>
<organism evidence="2 3">
    <name type="scientific">Clostridium algidicarnis DSM 15099</name>
    <dbReference type="NCBI Taxonomy" id="1121295"/>
    <lineage>
        <taxon>Bacteria</taxon>
        <taxon>Bacillati</taxon>
        <taxon>Bacillota</taxon>
        <taxon>Clostridia</taxon>
        <taxon>Eubacteriales</taxon>
        <taxon>Clostridiaceae</taxon>
        <taxon>Clostridium</taxon>
    </lineage>
</organism>
<gene>
    <name evidence="2" type="ORF">BD821_10552</name>
</gene>
<keyword evidence="1" id="KW-1133">Transmembrane helix</keyword>
<feature type="transmembrane region" description="Helical" evidence="1">
    <location>
        <begin position="359"/>
        <end position="390"/>
    </location>
</feature>
<dbReference type="Pfam" id="PF10797">
    <property type="entry name" value="YhfT"/>
    <property type="match status" value="1"/>
</dbReference>
<keyword evidence="1" id="KW-0472">Membrane</keyword>
<feature type="transmembrane region" description="Helical" evidence="1">
    <location>
        <begin position="282"/>
        <end position="311"/>
    </location>
</feature>
<protein>
    <submittedName>
        <fullName evidence="2">Uncharacterized protein YhfT</fullName>
    </submittedName>
</protein>
<dbReference type="OrthoDB" id="92225at2"/>
<dbReference type="STRING" id="37659.GCA_000703125_01521"/>